<organism evidence="2 3">
    <name type="scientific">Sesamum alatum</name>
    <dbReference type="NCBI Taxonomy" id="300844"/>
    <lineage>
        <taxon>Eukaryota</taxon>
        <taxon>Viridiplantae</taxon>
        <taxon>Streptophyta</taxon>
        <taxon>Embryophyta</taxon>
        <taxon>Tracheophyta</taxon>
        <taxon>Spermatophyta</taxon>
        <taxon>Magnoliopsida</taxon>
        <taxon>eudicotyledons</taxon>
        <taxon>Gunneridae</taxon>
        <taxon>Pentapetalae</taxon>
        <taxon>asterids</taxon>
        <taxon>lamiids</taxon>
        <taxon>Lamiales</taxon>
        <taxon>Pedaliaceae</taxon>
        <taxon>Sesamum</taxon>
    </lineage>
</organism>
<reference evidence="2" key="1">
    <citation type="submission" date="2020-06" db="EMBL/GenBank/DDBJ databases">
        <authorList>
            <person name="Li T."/>
            <person name="Hu X."/>
            <person name="Zhang T."/>
            <person name="Song X."/>
            <person name="Zhang H."/>
            <person name="Dai N."/>
            <person name="Sheng W."/>
            <person name="Hou X."/>
            <person name="Wei L."/>
        </authorList>
    </citation>
    <scope>NUCLEOTIDE SEQUENCE</scope>
    <source>
        <strain evidence="2">3651</strain>
        <tissue evidence="2">Leaf</tissue>
    </source>
</reference>
<name>A0AAE1XIF0_9LAMI</name>
<sequence>MLLQRQPSLTCTCNSPQSFHHLRGTLSNLRSASSLISSNPGYFRPSPTTFLSATQPSSTPPHLTSPTIDNTHPPSPPHLPPASHQSEKFLPNTQKIQPQLYLPKPSLPSHNTASSLPTPETITQKIHPPPHLLSVASSLLHALLPSSSPIPPTPVMAPFAVFITKIPPFQQAPPSTPSLSSYSTMNIPASPTGPRSLSGPPILSSPSPANSHITLPFRSARRSLPHCSAAVLVRRHLSLTLPLQLHGHHLSRLLSQRSS</sequence>
<dbReference type="AlphaFoldDB" id="A0AAE1XIF0"/>
<dbReference type="Proteomes" id="UP001293254">
    <property type="component" value="Unassembled WGS sequence"/>
</dbReference>
<evidence type="ECO:0000313" key="3">
    <source>
        <dbReference type="Proteomes" id="UP001293254"/>
    </source>
</evidence>
<gene>
    <name evidence="2" type="ORF">Salat_2901600</name>
</gene>
<accession>A0AAE1XIF0</accession>
<dbReference type="EMBL" id="JACGWO010000013">
    <property type="protein sequence ID" value="KAK4412545.1"/>
    <property type="molecule type" value="Genomic_DNA"/>
</dbReference>
<keyword evidence="3" id="KW-1185">Reference proteome</keyword>
<evidence type="ECO:0000256" key="1">
    <source>
        <dbReference type="SAM" id="MobiDB-lite"/>
    </source>
</evidence>
<evidence type="ECO:0000313" key="2">
    <source>
        <dbReference type="EMBL" id="KAK4412545.1"/>
    </source>
</evidence>
<feature type="compositionally biased region" description="Polar residues" evidence="1">
    <location>
        <begin position="108"/>
        <end position="124"/>
    </location>
</feature>
<proteinExistence type="predicted"/>
<dbReference type="PRINTS" id="PR01217">
    <property type="entry name" value="PRICHEXTENSN"/>
</dbReference>
<feature type="compositionally biased region" description="Low complexity" evidence="1">
    <location>
        <begin position="54"/>
        <end position="67"/>
    </location>
</feature>
<feature type="region of interest" description="Disordered" evidence="1">
    <location>
        <begin position="100"/>
        <end position="128"/>
    </location>
</feature>
<reference evidence="2" key="2">
    <citation type="journal article" date="2024" name="Plant">
        <title>Genomic evolution and insights into agronomic trait innovations of Sesamum species.</title>
        <authorList>
            <person name="Miao H."/>
            <person name="Wang L."/>
            <person name="Qu L."/>
            <person name="Liu H."/>
            <person name="Sun Y."/>
            <person name="Le M."/>
            <person name="Wang Q."/>
            <person name="Wei S."/>
            <person name="Zheng Y."/>
            <person name="Lin W."/>
            <person name="Duan Y."/>
            <person name="Cao H."/>
            <person name="Xiong S."/>
            <person name="Wang X."/>
            <person name="Wei L."/>
            <person name="Li C."/>
            <person name="Ma Q."/>
            <person name="Ju M."/>
            <person name="Zhao R."/>
            <person name="Li G."/>
            <person name="Mu C."/>
            <person name="Tian Q."/>
            <person name="Mei H."/>
            <person name="Zhang T."/>
            <person name="Gao T."/>
            <person name="Zhang H."/>
        </authorList>
    </citation>
    <scope>NUCLEOTIDE SEQUENCE</scope>
    <source>
        <strain evidence="2">3651</strain>
    </source>
</reference>
<protein>
    <submittedName>
        <fullName evidence="2">Uncharacterized protein</fullName>
    </submittedName>
</protein>
<feature type="region of interest" description="Disordered" evidence="1">
    <location>
        <begin position="46"/>
        <end position="86"/>
    </location>
</feature>
<comment type="caution">
    <text evidence="2">The sequence shown here is derived from an EMBL/GenBank/DDBJ whole genome shotgun (WGS) entry which is preliminary data.</text>
</comment>